<dbReference type="GO" id="GO:0004073">
    <property type="term" value="F:aspartate-semialdehyde dehydrogenase activity"/>
    <property type="evidence" value="ECO:0007669"/>
    <property type="project" value="TreeGrafter"/>
</dbReference>
<dbReference type="EMBL" id="JAEFCI010010543">
    <property type="protein sequence ID" value="KAG5457148.1"/>
    <property type="molecule type" value="Genomic_DNA"/>
</dbReference>
<evidence type="ECO:0000259" key="1">
    <source>
        <dbReference type="Pfam" id="PF02774"/>
    </source>
</evidence>
<dbReference type="Pfam" id="PF02774">
    <property type="entry name" value="Semialdhyde_dhC"/>
    <property type="match status" value="1"/>
</dbReference>
<dbReference type="InterPro" id="IPR051823">
    <property type="entry name" value="ASADH-related"/>
</dbReference>
<comment type="caution">
    <text evidence="2">The sequence shown here is derived from an EMBL/GenBank/DDBJ whole genome shotgun (WGS) entry which is preliminary data.</text>
</comment>
<dbReference type="PANTHER" id="PTHR46718:SF1">
    <property type="entry name" value="ASPARTATE-SEMIALDEHYDE DEHYDROGENASE"/>
    <property type="match status" value="1"/>
</dbReference>
<feature type="domain" description="Semialdehyde dehydrogenase dimerisation" evidence="1">
    <location>
        <begin position="6"/>
        <end position="80"/>
    </location>
</feature>
<dbReference type="Proteomes" id="UP000673691">
    <property type="component" value="Unassembled WGS sequence"/>
</dbReference>
<dbReference type="InterPro" id="IPR012280">
    <property type="entry name" value="Semialdhyde_DH_dimer_dom"/>
</dbReference>
<dbReference type="Gene3D" id="3.30.360.10">
    <property type="entry name" value="Dihydrodipicolinate Reductase, domain 2"/>
    <property type="match status" value="1"/>
</dbReference>
<evidence type="ECO:0000313" key="3">
    <source>
        <dbReference type="Proteomes" id="UP000673691"/>
    </source>
</evidence>
<sequence length="107" mass="11019">MPVAPSPAQVADALRAFVPEAVTLGCPSAPAAAVVVQEDPDRPQPRLDRNAGGGNSVTVGRIRPCNILDVKFTLLVHNTILGAAGSGILNAELALAKGYLSPRPRSN</sequence>
<dbReference type="PANTHER" id="PTHR46718">
    <property type="entry name" value="ASPARTATE-SEMIALDEHYDE DEHYDROGENASE"/>
    <property type="match status" value="1"/>
</dbReference>
<accession>A0A8H8DG94</accession>
<proteinExistence type="predicted"/>
<dbReference type="GO" id="GO:0009088">
    <property type="term" value="P:threonine biosynthetic process"/>
    <property type="evidence" value="ECO:0007669"/>
    <property type="project" value="TreeGrafter"/>
</dbReference>
<name>A0A8H8DG94_9FUNG</name>
<reference evidence="2 3" key="1">
    <citation type="journal article" name="Sci. Rep.">
        <title>Genome-scale phylogenetic analyses confirm Olpidium as the closest living zoosporic fungus to the non-flagellated, terrestrial fungi.</title>
        <authorList>
            <person name="Chang Y."/>
            <person name="Rochon D."/>
            <person name="Sekimoto S."/>
            <person name="Wang Y."/>
            <person name="Chovatia M."/>
            <person name="Sandor L."/>
            <person name="Salamov A."/>
            <person name="Grigoriev I.V."/>
            <person name="Stajich J.E."/>
            <person name="Spatafora J.W."/>
        </authorList>
    </citation>
    <scope>NUCLEOTIDE SEQUENCE [LARGE SCALE GENOMIC DNA]</scope>
    <source>
        <strain evidence="2">S191</strain>
    </source>
</reference>
<dbReference type="GO" id="GO:0009086">
    <property type="term" value="P:methionine biosynthetic process"/>
    <property type="evidence" value="ECO:0007669"/>
    <property type="project" value="TreeGrafter"/>
</dbReference>
<feature type="non-terminal residue" evidence="2">
    <location>
        <position position="1"/>
    </location>
</feature>
<dbReference type="Gene3D" id="3.40.50.720">
    <property type="entry name" value="NAD(P)-binding Rossmann-like Domain"/>
    <property type="match status" value="1"/>
</dbReference>
<dbReference type="SUPFAM" id="SSF55347">
    <property type="entry name" value="Glyceraldehyde-3-phosphate dehydrogenase-like, C-terminal domain"/>
    <property type="match status" value="1"/>
</dbReference>
<dbReference type="OrthoDB" id="1894490at2759"/>
<organism evidence="2 3">
    <name type="scientific">Olpidium bornovanus</name>
    <dbReference type="NCBI Taxonomy" id="278681"/>
    <lineage>
        <taxon>Eukaryota</taxon>
        <taxon>Fungi</taxon>
        <taxon>Fungi incertae sedis</taxon>
        <taxon>Olpidiomycota</taxon>
        <taxon>Olpidiomycotina</taxon>
        <taxon>Olpidiomycetes</taxon>
        <taxon>Olpidiales</taxon>
        <taxon>Olpidiaceae</taxon>
        <taxon>Olpidium</taxon>
    </lineage>
</organism>
<dbReference type="GO" id="GO:0046983">
    <property type="term" value="F:protein dimerization activity"/>
    <property type="evidence" value="ECO:0007669"/>
    <property type="project" value="InterPro"/>
</dbReference>
<dbReference type="AlphaFoldDB" id="A0A8H8DG94"/>
<evidence type="ECO:0000313" key="2">
    <source>
        <dbReference type="EMBL" id="KAG5457148.1"/>
    </source>
</evidence>
<keyword evidence="3" id="KW-1185">Reference proteome</keyword>
<protein>
    <recommendedName>
        <fullName evidence="1">Semialdehyde dehydrogenase dimerisation domain-containing protein</fullName>
    </recommendedName>
</protein>
<gene>
    <name evidence="2" type="ORF">BJ554DRAFT_2913</name>
</gene>